<dbReference type="GO" id="GO:0043130">
    <property type="term" value="F:ubiquitin binding"/>
    <property type="evidence" value="ECO:0007669"/>
    <property type="project" value="UniProtKB-UniRule"/>
</dbReference>
<dbReference type="InterPro" id="IPR031558">
    <property type="entry name" value="Vps36-NZF-N"/>
</dbReference>
<dbReference type="Gene3D" id="2.30.30.380">
    <property type="entry name" value="Zn-finger domain of Sec23/24"/>
    <property type="match status" value="2"/>
</dbReference>
<evidence type="ECO:0000256" key="8">
    <source>
        <dbReference type="SAM" id="MobiDB-lite"/>
    </source>
</evidence>
<keyword evidence="4" id="KW-0863">Zinc-finger</keyword>
<feature type="compositionally biased region" description="Polar residues" evidence="8">
    <location>
        <begin position="631"/>
        <end position="647"/>
    </location>
</feature>
<evidence type="ECO:0000256" key="3">
    <source>
        <dbReference type="ARBA" id="ARBA00022723"/>
    </source>
</evidence>
<dbReference type="SUPFAM" id="SSF90209">
    <property type="entry name" value="Ran binding protein zinc finger-like"/>
    <property type="match status" value="1"/>
</dbReference>
<keyword evidence="11" id="KW-1185">Reference proteome</keyword>
<keyword evidence="7" id="KW-0967">Endosome</keyword>
<dbReference type="Pfam" id="PF04157">
    <property type="entry name" value="EAP30"/>
    <property type="match status" value="1"/>
</dbReference>
<dbReference type="GO" id="GO:0031902">
    <property type="term" value="C:late endosome membrane"/>
    <property type="evidence" value="ECO:0007669"/>
    <property type="project" value="UniProtKB-UniRule"/>
</dbReference>
<feature type="domain" description="GLUE N-terminal" evidence="9">
    <location>
        <begin position="35"/>
        <end position="309"/>
    </location>
</feature>
<dbReference type="EMBL" id="CP034456">
    <property type="protein sequence ID" value="QBM86482.1"/>
    <property type="molecule type" value="Genomic_DNA"/>
</dbReference>
<dbReference type="SMART" id="SM00547">
    <property type="entry name" value="ZnF_RBZ"/>
    <property type="match status" value="2"/>
</dbReference>
<feature type="region of interest" description="Disordered" evidence="8">
    <location>
        <begin position="631"/>
        <end position="653"/>
    </location>
</feature>
<evidence type="ECO:0000256" key="7">
    <source>
        <dbReference type="RuleBase" id="RU367095"/>
    </source>
</evidence>
<comment type="similarity">
    <text evidence="1 7">Belongs to the VPS36 family.</text>
</comment>
<dbReference type="PANTHER" id="PTHR13128">
    <property type="entry name" value="VACUOLAR PROTEIN-SORTING-ASSOCIATED PROTEIN 36"/>
    <property type="match status" value="1"/>
</dbReference>
<comment type="function">
    <text evidence="7">Component of the ESCRT-II complex (endosomal sorting complex required for transport II), which is required for multivesicular body (MVB) formation and sorting of endosomal cargo proteins into MVBs.</text>
</comment>
<dbReference type="Proteomes" id="UP000292447">
    <property type="component" value="Chromosome I"/>
</dbReference>
<dbReference type="InterPro" id="IPR011993">
    <property type="entry name" value="PH-like_dom_sf"/>
</dbReference>
<accession>A0A4P6XGN0</accession>
<dbReference type="AlphaFoldDB" id="A0A4P6XGN0"/>
<dbReference type="STRING" id="2163413.A0A4P6XGN0"/>
<dbReference type="InterPro" id="IPR021648">
    <property type="entry name" value="GLUE_dom"/>
</dbReference>
<dbReference type="InterPro" id="IPR037855">
    <property type="entry name" value="Vps36"/>
</dbReference>
<name>A0A4P6XGN0_9ASCO</name>
<keyword evidence="5" id="KW-0862">Zinc</keyword>
<dbReference type="PANTHER" id="PTHR13128:SF12">
    <property type="entry name" value="VACUOLAR PROTEIN-SORTING-ASSOCIATED PROTEIN 36"/>
    <property type="match status" value="1"/>
</dbReference>
<dbReference type="SUPFAM" id="SSF50729">
    <property type="entry name" value="PH domain-like"/>
    <property type="match status" value="2"/>
</dbReference>
<dbReference type="Gene3D" id="1.10.10.10">
    <property type="entry name" value="Winged helix-like DNA-binding domain superfamily/Winged helix DNA-binding domain"/>
    <property type="match status" value="2"/>
</dbReference>
<dbReference type="InterPro" id="IPR001876">
    <property type="entry name" value="Znf_RanBP2"/>
</dbReference>
<dbReference type="GO" id="GO:0032266">
    <property type="term" value="F:phosphatidylinositol-3-phosphate binding"/>
    <property type="evidence" value="ECO:0007669"/>
    <property type="project" value="UniProtKB-UniRule"/>
</dbReference>
<evidence type="ECO:0000256" key="1">
    <source>
        <dbReference type="ARBA" id="ARBA00009697"/>
    </source>
</evidence>
<evidence type="ECO:0000256" key="6">
    <source>
        <dbReference type="ARBA" id="ARBA00022927"/>
    </source>
</evidence>
<evidence type="ECO:0000256" key="2">
    <source>
        <dbReference type="ARBA" id="ARBA00022448"/>
    </source>
</evidence>
<comment type="subunit">
    <text evidence="7">Component of the endosomal sorting complex required for transport II (ESCRT-II).</text>
</comment>
<keyword evidence="7" id="KW-0963">Cytoplasm</keyword>
<organism evidence="10 11">
    <name type="scientific">Metschnikowia aff. pulcherrima</name>
    <dbReference type="NCBI Taxonomy" id="2163413"/>
    <lineage>
        <taxon>Eukaryota</taxon>
        <taxon>Fungi</taxon>
        <taxon>Dikarya</taxon>
        <taxon>Ascomycota</taxon>
        <taxon>Saccharomycotina</taxon>
        <taxon>Pichiomycetes</taxon>
        <taxon>Metschnikowiaceae</taxon>
        <taxon>Metschnikowia</taxon>
    </lineage>
</organism>
<dbReference type="Pfam" id="PF11605">
    <property type="entry name" value="Vps36_ESCRT-II"/>
    <property type="match status" value="1"/>
</dbReference>
<dbReference type="Pfam" id="PF16988">
    <property type="entry name" value="Vps36-NZF-N"/>
    <property type="match status" value="1"/>
</dbReference>
<dbReference type="InterPro" id="IPR036388">
    <property type="entry name" value="WH-like_DNA-bd_sf"/>
</dbReference>
<keyword evidence="6 7" id="KW-0653">Protein transport</keyword>
<dbReference type="GO" id="GO:0043328">
    <property type="term" value="P:protein transport to vacuole involved in ubiquitin-dependent protein catabolic process via the multivesicular body sorting pathway"/>
    <property type="evidence" value="ECO:0007669"/>
    <property type="project" value="UniProtKB-UniRule"/>
</dbReference>
<reference evidence="11" key="1">
    <citation type="submission" date="2019-03" db="EMBL/GenBank/DDBJ databases">
        <title>Snf2 controls pulcherriminic acid biosynthesis and connects pigmentation and antifungal activity of the yeast Metschnikowia pulcherrima.</title>
        <authorList>
            <person name="Gore-Lloyd D."/>
            <person name="Sumann I."/>
            <person name="Brachmann A.O."/>
            <person name="Schneeberger K."/>
            <person name="Ortiz-Merino R.A."/>
            <person name="Moreno-Beltran M."/>
            <person name="Schlaefli M."/>
            <person name="Kirner P."/>
            <person name="Santos Kron A."/>
            <person name="Wolfe K.H."/>
            <person name="Piel J."/>
            <person name="Ahrens C.H."/>
            <person name="Henk D."/>
            <person name="Freimoser F.M."/>
        </authorList>
    </citation>
    <scope>NUCLEOTIDE SEQUENCE [LARGE SCALE GENOMIC DNA]</scope>
    <source>
        <strain evidence="11">APC 1.2</strain>
    </source>
</reference>
<keyword evidence="2 7" id="KW-0813">Transport</keyword>
<proteinExistence type="inferred from homology"/>
<evidence type="ECO:0000256" key="5">
    <source>
        <dbReference type="ARBA" id="ARBA00022833"/>
    </source>
</evidence>
<evidence type="ECO:0000313" key="11">
    <source>
        <dbReference type="Proteomes" id="UP000292447"/>
    </source>
</evidence>
<dbReference type="InterPro" id="IPR036443">
    <property type="entry name" value="Znf_RanBP2_sf"/>
</dbReference>
<dbReference type="InterPro" id="IPR040608">
    <property type="entry name" value="Snf8/Vps36"/>
</dbReference>
<sequence>MESIYSSDQILLHTPKIYTESPRIRMSYLYVWHSVPVNKSKRPFLTDAEHHVFVKDGVGIYQGKLKIKHYQNGRVYLTNKRIIYLDSANPPRAVAVNLSDIVDAEYVDRFLRLSPKVKVYLKVQATSSVKESLPHSVSEPNVVLAQPEVVDWVCGICSFNNHMSTQINLATQLPKCVSCGIPPSREQLQDVLDTVSRLGKDSESSKSSDTDPDQCPKCTFINHPSMRFCEVCGAPLKQASKSLLRKIKESERNVRTSNPLGLVLEDSEIYTNNSPYVKISFRRGGDADFYKHLREIIDKNKWEALEAKGGVSGDATRVVPTRETTPKVQSRGIQGLVKIGELQRKQNELVLSLSLEDLEQLMDKAKEILELTSSFGSLIKKAPVPIISMSPLTVSPTLSIYHQELAQHMCEYLLTYVLTKPSSMITTQDLFASYNRFSVMSQGFGGDLVTTQNFQKCLLYLDTLQLPVKLKTFQSGLVVITQRLHDLQDLHQVISDYLAAEENRFMYEKYTSELLADSDGYMKDVYKFFHGKTVAEIADHFGWSSTICVEELARCMDDGLVVLDKHILGTFYFLNRFDPILAEKIDNETAVKLKAQKDVLSQQKTISSELKSQQESNQQLLAFDNFDFGTQQGSHTSSEDIQSSNSAGRDEPVSATLSLLDGLKF</sequence>
<dbReference type="PROSITE" id="PS51495">
    <property type="entry name" value="GLUE"/>
    <property type="match status" value="1"/>
</dbReference>
<gene>
    <name evidence="10" type="primary">MPUL0A11240</name>
    <name evidence="10" type="ORF">METSCH_A11240</name>
</gene>
<evidence type="ECO:0000313" key="10">
    <source>
        <dbReference type="EMBL" id="QBM86482.1"/>
    </source>
</evidence>
<evidence type="ECO:0000259" key="9">
    <source>
        <dbReference type="PROSITE" id="PS51495"/>
    </source>
</evidence>
<keyword evidence="3" id="KW-0479">Metal-binding</keyword>
<dbReference type="GO" id="GO:0008270">
    <property type="term" value="F:zinc ion binding"/>
    <property type="evidence" value="ECO:0007669"/>
    <property type="project" value="UniProtKB-KW"/>
</dbReference>
<dbReference type="GO" id="GO:0000814">
    <property type="term" value="C:ESCRT II complex"/>
    <property type="evidence" value="ECO:0007669"/>
    <property type="project" value="UniProtKB-UniRule"/>
</dbReference>
<comment type="subcellular location">
    <subcellularLocation>
        <location evidence="7">Cytoplasm</location>
    </subcellularLocation>
    <subcellularLocation>
        <location evidence="7">Endosome</location>
    </subcellularLocation>
</comment>
<dbReference type="SUPFAM" id="SSF46785">
    <property type="entry name" value="Winged helix' DNA-binding domain"/>
    <property type="match status" value="1"/>
</dbReference>
<protein>
    <recommendedName>
        <fullName evidence="7">Vacuolar protein-sorting-associated protein 36</fullName>
    </recommendedName>
    <alternativeName>
        <fullName evidence="7">ESCRT-II complex subunit VPS36</fullName>
    </alternativeName>
</protein>
<evidence type="ECO:0000256" key="4">
    <source>
        <dbReference type="ARBA" id="ARBA00022771"/>
    </source>
</evidence>
<dbReference type="Gene3D" id="2.30.29.30">
    <property type="entry name" value="Pleckstrin-homology domain (PH domain)/Phosphotyrosine-binding domain (PTB)"/>
    <property type="match status" value="1"/>
</dbReference>
<dbReference type="InterPro" id="IPR036390">
    <property type="entry name" value="WH_DNA-bd_sf"/>
</dbReference>